<dbReference type="InterPro" id="IPR002110">
    <property type="entry name" value="Ankyrin_rpt"/>
</dbReference>
<dbReference type="SMART" id="SM00248">
    <property type="entry name" value="ANK"/>
    <property type="match status" value="5"/>
</dbReference>
<dbReference type="AlphaFoldDB" id="A0A7C8M5S5"/>
<evidence type="ECO:0000256" key="2">
    <source>
        <dbReference type="SAM" id="MobiDB-lite"/>
    </source>
</evidence>
<keyword evidence="1" id="KW-0040">ANK repeat</keyword>
<dbReference type="EMBL" id="JAADJZ010000016">
    <property type="protein sequence ID" value="KAF2869518.1"/>
    <property type="molecule type" value="Genomic_DNA"/>
</dbReference>
<organism evidence="3 4">
    <name type="scientific">Massariosphaeria phaeospora</name>
    <dbReference type="NCBI Taxonomy" id="100035"/>
    <lineage>
        <taxon>Eukaryota</taxon>
        <taxon>Fungi</taxon>
        <taxon>Dikarya</taxon>
        <taxon>Ascomycota</taxon>
        <taxon>Pezizomycotina</taxon>
        <taxon>Dothideomycetes</taxon>
        <taxon>Pleosporomycetidae</taxon>
        <taxon>Pleosporales</taxon>
        <taxon>Pleosporales incertae sedis</taxon>
        <taxon>Massariosphaeria</taxon>
    </lineage>
</organism>
<dbReference type="SUPFAM" id="SSF48403">
    <property type="entry name" value="Ankyrin repeat"/>
    <property type="match status" value="1"/>
</dbReference>
<feature type="region of interest" description="Disordered" evidence="2">
    <location>
        <begin position="573"/>
        <end position="628"/>
    </location>
</feature>
<dbReference type="Gene3D" id="1.25.40.20">
    <property type="entry name" value="Ankyrin repeat-containing domain"/>
    <property type="match status" value="1"/>
</dbReference>
<feature type="region of interest" description="Disordered" evidence="2">
    <location>
        <begin position="1"/>
        <end position="22"/>
    </location>
</feature>
<dbReference type="Proteomes" id="UP000481861">
    <property type="component" value="Unassembled WGS sequence"/>
</dbReference>
<evidence type="ECO:0000313" key="3">
    <source>
        <dbReference type="EMBL" id="KAF2869518.1"/>
    </source>
</evidence>
<proteinExistence type="predicted"/>
<reference evidence="3 4" key="1">
    <citation type="submission" date="2020-01" db="EMBL/GenBank/DDBJ databases">
        <authorList>
            <consortium name="DOE Joint Genome Institute"/>
            <person name="Haridas S."/>
            <person name="Albert R."/>
            <person name="Binder M."/>
            <person name="Bloem J."/>
            <person name="Labutti K."/>
            <person name="Salamov A."/>
            <person name="Andreopoulos B."/>
            <person name="Baker S.E."/>
            <person name="Barry K."/>
            <person name="Bills G."/>
            <person name="Bluhm B.H."/>
            <person name="Cannon C."/>
            <person name="Castanera R."/>
            <person name="Culley D.E."/>
            <person name="Daum C."/>
            <person name="Ezra D."/>
            <person name="Gonzalez J.B."/>
            <person name="Henrissat B."/>
            <person name="Kuo A."/>
            <person name="Liang C."/>
            <person name="Lipzen A."/>
            <person name="Lutzoni F."/>
            <person name="Magnuson J."/>
            <person name="Mondo S."/>
            <person name="Nolan M."/>
            <person name="Ohm R."/>
            <person name="Pangilinan J."/>
            <person name="Park H.-J.H."/>
            <person name="Ramirez L."/>
            <person name="Alfaro M."/>
            <person name="Sun H."/>
            <person name="Tritt A."/>
            <person name="Yoshinaga Y."/>
            <person name="Zwiers L.-H.L."/>
            <person name="Turgeon B.G."/>
            <person name="Goodwin S.B."/>
            <person name="Spatafora J.W."/>
            <person name="Crous P.W."/>
            <person name="Grigoriev I.V."/>
        </authorList>
    </citation>
    <scope>NUCLEOTIDE SEQUENCE [LARGE SCALE GENOMIC DNA]</scope>
    <source>
        <strain evidence="3 4">CBS 611.86</strain>
    </source>
</reference>
<feature type="compositionally biased region" description="Basic and acidic residues" evidence="2">
    <location>
        <begin position="594"/>
        <end position="614"/>
    </location>
</feature>
<name>A0A7C8M5S5_9PLEO</name>
<dbReference type="InterPro" id="IPR051616">
    <property type="entry name" value="Cul2-RING_E3_ligase_SR"/>
</dbReference>
<sequence length="628" mass="69507">MHLELTGISTTSRSSTSAEPGKALVQHQQDLVICKSIEFIEQRQRRLQRVHQVKSKGSTQQERYAQDRVTLPGPPSRKAPGWPSPQSSSQSSGRVLQGVNLHVAARRHCRPGCVCACHAQERNQTPSALDRIFGQLFVGYAGIPVLSANRDDANCRKSQRPQIQAEYWFLAGVFWNQIIRFQATYQANLGPAWQFNTLRRVPDGAEAVTFAMTGNIDGLKSLFTNGYASPVDVNETRGYSLLRTCQFLVDNGADPDYRPKALSDDCPRNKASDIILQGGMPEDDITALRCMTRDSDWIDDQNFLRVHKIATGQDGADLAEELRKHPESVNAPDAMGRTPLLWAAARGDAVACIALLNFDADPNIIDVYWSGPVAYSADRNHTGCTRILLEAGSYADVEIPGGCRFVSPLNCAARNASDPVLIKTLIDFHAKVDACGVDGRTFLIHAARTNNLAFAQILIDADINAVTITNHTPLTTAIMNNSHDVLELLLKPWKDYNVCPRLTGPNLLGLAAQYADLDTIKILSNMDHLRLKYDLTYSTGEFIALLTNRHDADETLCNAFKLFLQIVREQLSQEETTEAGSPSQSHSRSPSFDFAKENDRVRELRDEVSAMRVDDGDDDPGARRHIPK</sequence>
<protein>
    <submittedName>
        <fullName evidence="3">Ankyrin repeat-containing domain protein</fullName>
    </submittedName>
</protein>
<keyword evidence="4" id="KW-1185">Reference proteome</keyword>
<accession>A0A7C8M5S5</accession>
<dbReference type="PROSITE" id="PS50088">
    <property type="entry name" value="ANK_REPEAT"/>
    <property type="match status" value="1"/>
</dbReference>
<evidence type="ECO:0000256" key="1">
    <source>
        <dbReference type="PROSITE-ProRule" id="PRU00023"/>
    </source>
</evidence>
<feature type="region of interest" description="Disordered" evidence="2">
    <location>
        <begin position="51"/>
        <end position="93"/>
    </location>
</feature>
<dbReference type="Pfam" id="PF00023">
    <property type="entry name" value="Ank"/>
    <property type="match status" value="1"/>
</dbReference>
<dbReference type="PANTHER" id="PTHR46224">
    <property type="entry name" value="ANKYRIN REPEAT FAMILY PROTEIN"/>
    <property type="match status" value="1"/>
</dbReference>
<dbReference type="InterPro" id="IPR036770">
    <property type="entry name" value="Ankyrin_rpt-contain_sf"/>
</dbReference>
<gene>
    <name evidence="3" type="ORF">BDV95DRAFT_498159</name>
</gene>
<feature type="compositionally biased region" description="Low complexity" evidence="2">
    <location>
        <begin position="581"/>
        <end position="591"/>
    </location>
</feature>
<dbReference type="PANTHER" id="PTHR46224:SF64">
    <property type="entry name" value="IQ MOTIF AND ANKYRIN REPEAT DOMAIN-CONTAINING PROTEIN 1"/>
    <property type="match status" value="1"/>
</dbReference>
<feature type="repeat" description="ANK" evidence="1">
    <location>
        <begin position="335"/>
        <end position="367"/>
    </location>
</feature>
<evidence type="ECO:0000313" key="4">
    <source>
        <dbReference type="Proteomes" id="UP000481861"/>
    </source>
</evidence>
<dbReference type="Pfam" id="PF12796">
    <property type="entry name" value="Ank_2"/>
    <property type="match status" value="1"/>
</dbReference>
<comment type="caution">
    <text evidence="3">The sequence shown here is derived from an EMBL/GenBank/DDBJ whole genome shotgun (WGS) entry which is preliminary data.</text>
</comment>
<dbReference type="OrthoDB" id="3798107at2759"/>